<feature type="domain" description="NAD-dependent epimerase/dehydratase" evidence="2">
    <location>
        <begin position="3"/>
        <end position="211"/>
    </location>
</feature>
<evidence type="ECO:0000259" key="2">
    <source>
        <dbReference type="Pfam" id="PF01370"/>
    </source>
</evidence>
<comment type="caution">
    <text evidence="3">The sequence shown here is derived from an EMBL/GenBank/DDBJ whole genome shotgun (WGS) entry which is preliminary data.</text>
</comment>
<dbReference type="STRING" id="1802114.A2719_01035"/>
<protein>
    <recommendedName>
        <fullName evidence="2">NAD-dependent epimerase/dehydratase domain-containing protein</fullName>
    </recommendedName>
</protein>
<dbReference type="Proteomes" id="UP000177480">
    <property type="component" value="Unassembled WGS sequence"/>
</dbReference>
<evidence type="ECO:0000313" key="3">
    <source>
        <dbReference type="EMBL" id="OGZ43259.1"/>
    </source>
</evidence>
<reference evidence="3 4" key="1">
    <citation type="journal article" date="2016" name="Nat. Commun.">
        <title>Thousands of microbial genomes shed light on interconnected biogeochemical processes in an aquifer system.</title>
        <authorList>
            <person name="Anantharaman K."/>
            <person name="Brown C.T."/>
            <person name="Hug L.A."/>
            <person name="Sharon I."/>
            <person name="Castelle C.J."/>
            <person name="Probst A.J."/>
            <person name="Thomas B.C."/>
            <person name="Singh A."/>
            <person name="Wilkins M.J."/>
            <person name="Karaoz U."/>
            <person name="Brodie E.L."/>
            <person name="Williams K.H."/>
            <person name="Hubbard S.S."/>
            <person name="Banfield J.F."/>
        </authorList>
    </citation>
    <scope>NUCLEOTIDE SEQUENCE [LARGE SCALE GENOMIC DNA]</scope>
</reference>
<dbReference type="AlphaFoldDB" id="A0A1G2FYX2"/>
<dbReference type="PANTHER" id="PTHR43000">
    <property type="entry name" value="DTDP-D-GLUCOSE 4,6-DEHYDRATASE-RELATED"/>
    <property type="match status" value="1"/>
</dbReference>
<sequence>MNILLTGGSGFIGKHIIELLGKKYTITAPSHRELDILDLDAVRTFLQAGKFDIVIHAANVGGKRNQGALTGVYETNRRMFLNLAENSNLFGRMIFLGSGAEYGKQGAISMVREEDFGKVQPLDEYGRAKYAASEYIREHEHILNLRCFGVFGTYEDYSVRFISNAICRSLFGLPIVMHQNVKFDYLYAPDLVGIIEYFIINQPSVKFYNAGFGKPIELVELAQMVKQVANSDLEIEIEQPGYGNEYSCDASRLKAEIKNMAFTSYEMAITEMVAYYKSIISKISREDLDE</sequence>
<name>A0A1G2FYX2_9BACT</name>
<evidence type="ECO:0000313" key="4">
    <source>
        <dbReference type="Proteomes" id="UP000177480"/>
    </source>
</evidence>
<accession>A0A1G2FYX2</accession>
<dbReference type="InterPro" id="IPR036291">
    <property type="entry name" value="NAD(P)-bd_dom_sf"/>
</dbReference>
<evidence type="ECO:0000256" key="1">
    <source>
        <dbReference type="ARBA" id="ARBA00007637"/>
    </source>
</evidence>
<gene>
    <name evidence="3" type="ORF">A2719_01035</name>
</gene>
<proteinExistence type="inferred from homology"/>
<dbReference type="SUPFAM" id="SSF51735">
    <property type="entry name" value="NAD(P)-binding Rossmann-fold domains"/>
    <property type="match status" value="1"/>
</dbReference>
<organism evidence="3 4">
    <name type="scientific">Candidatus Ryanbacteria bacterium RIFCSPHIGHO2_01_FULL_45_22</name>
    <dbReference type="NCBI Taxonomy" id="1802114"/>
    <lineage>
        <taxon>Bacteria</taxon>
        <taxon>Candidatus Ryaniibacteriota</taxon>
    </lineage>
</organism>
<comment type="similarity">
    <text evidence="1">Belongs to the NAD(P)-dependent epimerase/dehydratase family.</text>
</comment>
<dbReference type="Pfam" id="PF01370">
    <property type="entry name" value="Epimerase"/>
    <property type="match status" value="1"/>
</dbReference>
<dbReference type="InterPro" id="IPR001509">
    <property type="entry name" value="Epimerase_deHydtase"/>
</dbReference>
<dbReference type="EMBL" id="MHNK01000019">
    <property type="protein sequence ID" value="OGZ43259.1"/>
    <property type="molecule type" value="Genomic_DNA"/>
</dbReference>
<dbReference type="Gene3D" id="3.40.50.720">
    <property type="entry name" value="NAD(P)-binding Rossmann-like Domain"/>
    <property type="match status" value="1"/>
</dbReference>